<name>I2F4Z5_9BACT</name>
<protein>
    <submittedName>
        <fullName evidence="1">Uncharacterized protein</fullName>
    </submittedName>
</protein>
<dbReference type="KEGG" id="mpg:Theba_1310"/>
<dbReference type="EMBL" id="CP003532">
    <property type="protein sequence ID" value="AFK06998.1"/>
    <property type="molecule type" value="Genomic_DNA"/>
</dbReference>
<dbReference type="GeneID" id="87107114"/>
<dbReference type="AlphaFoldDB" id="I2F4Z5"/>
<evidence type="ECO:0000313" key="1">
    <source>
        <dbReference type="EMBL" id="AFK06998.1"/>
    </source>
</evidence>
<keyword evidence="2" id="KW-1185">Reference proteome</keyword>
<reference evidence="1 2" key="1">
    <citation type="journal article" date="2012" name="Genome Biol. Evol.">
        <title>Genome Sequence of the Mesophilic Thermotogales Bacterium Mesotoga prima MesG1.Ag.4.2 Reveals the Largest Thermotogales Genome To Date.</title>
        <authorList>
            <person name="Zhaxybayeva O."/>
            <person name="Swithers K.S."/>
            <person name="Foght J."/>
            <person name="Green A.G."/>
            <person name="Bruce D."/>
            <person name="Detter C."/>
            <person name="Han S."/>
            <person name="Teshima H."/>
            <person name="Han J."/>
            <person name="Woyke T."/>
            <person name="Pitluck S."/>
            <person name="Nolan M."/>
            <person name="Ivanova N."/>
            <person name="Pati A."/>
            <person name="Land M.L."/>
            <person name="Dlutek M."/>
            <person name="Doolittle W.F."/>
            <person name="Noll K.M."/>
            <person name="Nesbo C.L."/>
        </authorList>
    </citation>
    <scope>NUCLEOTIDE SEQUENCE [LARGE SCALE GENOMIC DNA]</scope>
    <source>
        <strain evidence="2">mesG1.Ag.4.2</strain>
    </source>
</reference>
<evidence type="ECO:0000313" key="2">
    <source>
        <dbReference type="Proteomes" id="UP000002881"/>
    </source>
</evidence>
<proteinExistence type="predicted"/>
<dbReference type="Proteomes" id="UP000002881">
    <property type="component" value="Chromosome"/>
</dbReference>
<gene>
    <name evidence="1" type="ORF">Theba_1310</name>
</gene>
<sequence>MFTREYRIVELASHELDLHPAAQLVDLYKLFYQGTFGPSHIMEDQAVALRFLAEEIDCDEFDQVLWQDVSYMENFFRINLVIVKNRQVLIDDLFRALVASSRLGATLSHDEWKEAWYRIESVLRDSIPEEIFTPESSMVVKEAVEGGKLVHHSASYKRSYHPHYRVISREWFERLIGTTY</sequence>
<dbReference type="eggNOG" id="ENOG5032XBP">
    <property type="taxonomic scope" value="Bacteria"/>
</dbReference>
<dbReference type="HOGENOM" id="CLU_1292714_0_0_0"/>
<organism evidence="1 2">
    <name type="scientific">Mesotoga prima MesG1.Ag.4.2</name>
    <dbReference type="NCBI Taxonomy" id="660470"/>
    <lineage>
        <taxon>Bacteria</taxon>
        <taxon>Thermotogati</taxon>
        <taxon>Thermotogota</taxon>
        <taxon>Thermotogae</taxon>
        <taxon>Kosmotogales</taxon>
        <taxon>Kosmotogaceae</taxon>
        <taxon>Mesotoga</taxon>
    </lineage>
</organism>
<accession>I2F4Z5</accession>
<dbReference type="RefSeq" id="WP_014730970.1">
    <property type="nucleotide sequence ID" value="NC_017934.1"/>
</dbReference>